<dbReference type="Gene3D" id="1.10.10.10">
    <property type="entry name" value="Winged helix-like DNA-binding domain superfamily/Winged helix DNA-binding domain"/>
    <property type="match status" value="1"/>
</dbReference>
<name>A0A2M8LRR4_9ACTN</name>
<dbReference type="SUPFAM" id="SSF55781">
    <property type="entry name" value="GAF domain-like"/>
    <property type="match status" value="1"/>
</dbReference>
<proteinExistence type="predicted"/>
<organism evidence="6 7">
    <name type="scientific">Streptomyces carminius</name>
    <dbReference type="NCBI Taxonomy" id="2665496"/>
    <lineage>
        <taxon>Bacteria</taxon>
        <taxon>Bacillati</taxon>
        <taxon>Actinomycetota</taxon>
        <taxon>Actinomycetes</taxon>
        <taxon>Kitasatosporales</taxon>
        <taxon>Streptomycetaceae</taxon>
        <taxon>Streptomyces</taxon>
    </lineage>
</organism>
<dbReference type="Proteomes" id="UP000230407">
    <property type="component" value="Unassembled WGS sequence"/>
</dbReference>
<keyword evidence="2" id="KW-0238">DNA-binding</keyword>
<dbReference type="GO" id="GO:0003700">
    <property type="term" value="F:DNA-binding transcription factor activity"/>
    <property type="evidence" value="ECO:0007669"/>
    <property type="project" value="TreeGrafter"/>
</dbReference>
<sequence>MPGPAPQHAPQHAPDRVPEHDAGPVPLGSVRHALRVLEAVAAHGEGMTGELLARETGLAPAHLAGLLRILHRERYLEHLADGTYAVGEAAALLRGGGDRERTLHGRLWRTLARLRDTLGAAVCLGRYRDGELEIVLSAESPGAPAPEGWPDVRTTGHATAVGKCLLGQLDHEARRDHLARYRPVRLTPYTVADERALLGVLDRQPPAVPVLDLRECSLGTVCAAVPVTAGAMVGSLGLALPVEDAHRLRRAAEELSAHAARMLLPLAL</sequence>
<evidence type="ECO:0000256" key="3">
    <source>
        <dbReference type="ARBA" id="ARBA00023163"/>
    </source>
</evidence>
<keyword evidence="1" id="KW-0805">Transcription regulation</keyword>
<dbReference type="AlphaFoldDB" id="A0A2M8LRR4"/>
<dbReference type="Pfam" id="PF09339">
    <property type="entry name" value="HTH_IclR"/>
    <property type="match status" value="1"/>
</dbReference>
<feature type="compositionally biased region" description="Basic and acidic residues" evidence="4">
    <location>
        <begin position="13"/>
        <end position="22"/>
    </location>
</feature>
<dbReference type="EMBL" id="PGGW01000069">
    <property type="protein sequence ID" value="PJE94619.1"/>
    <property type="molecule type" value="Genomic_DNA"/>
</dbReference>
<comment type="caution">
    <text evidence="6">The sequence shown here is derived from an EMBL/GenBank/DDBJ whole genome shotgun (WGS) entry which is preliminary data.</text>
</comment>
<dbReference type="Pfam" id="PF01614">
    <property type="entry name" value="IclR_C"/>
    <property type="match status" value="1"/>
</dbReference>
<accession>A0A2M8LRR4</accession>
<evidence type="ECO:0000256" key="1">
    <source>
        <dbReference type="ARBA" id="ARBA00023015"/>
    </source>
</evidence>
<evidence type="ECO:0000256" key="2">
    <source>
        <dbReference type="ARBA" id="ARBA00023125"/>
    </source>
</evidence>
<dbReference type="InterPro" id="IPR029016">
    <property type="entry name" value="GAF-like_dom_sf"/>
</dbReference>
<keyword evidence="3" id="KW-0804">Transcription</keyword>
<evidence type="ECO:0000313" key="6">
    <source>
        <dbReference type="EMBL" id="PJE94619.1"/>
    </source>
</evidence>
<feature type="domain" description="IclR-ED" evidence="5">
    <location>
        <begin position="91"/>
        <end position="268"/>
    </location>
</feature>
<gene>
    <name evidence="6" type="ORF">CUT44_27675</name>
</gene>
<dbReference type="GO" id="GO:0045892">
    <property type="term" value="P:negative regulation of DNA-templated transcription"/>
    <property type="evidence" value="ECO:0007669"/>
    <property type="project" value="TreeGrafter"/>
</dbReference>
<reference evidence="6 7" key="1">
    <citation type="submission" date="2017-11" db="EMBL/GenBank/DDBJ databases">
        <title>Streptomyces carmine sp. nov., a novel actinomycete isolated from Sophora alopecuroides in Xinjiang, China.</title>
        <authorList>
            <person name="Wang Y."/>
            <person name="Luo X."/>
            <person name="Wan C."/>
            <person name="Zhang L."/>
        </authorList>
    </citation>
    <scope>NUCLEOTIDE SEQUENCE [LARGE SCALE GENOMIC DNA]</scope>
    <source>
        <strain evidence="6 7">TRM SA0054</strain>
    </source>
</reference>
<evidence type="ECO:0000256" key="4">
    <source>
        <dbReference type="SAM" id="MobiDB-lite"/>
    </source>
</evidence>
<dbReference type="InterPro" id="IPR014757">
    <property type="entry name" value="Tscrpt_reg_IclR_C"/>
</dbReference>
<dbReference type="PROSITE" id="PS51078">
    <property type="entry name" value="ICLR_ED"/>
    <property type="match status" value="1"/>
</dbReference>
<dbReference type="InterPro" id="IPR036388">
    <property type="entry name" value="WH-like_DNA-bd_sf"/>
</dbReference>
<dbReference type="PANTHER" id="PTHR30136:SF24">
    <property type="entry name" value="HTH-TYPE TRANSCRIPTIONAL REPRESSOR ALLR"/>
    <property type="match status" value="1"/>
</dbReference>
<dbReference type="GO" id="GO:0003677">
    <property type="term" value="F:DNA binding"/>
    <property type="evidence" value="ECO:0007669"/>
    <property type="project" value="UniProtKB-KW"/>
</dbReference>
<dbReference type="PANTHER" id="PTHR30136">
    <property type="entry name" value="HELIX-TURN-HELIX TRANSCRIPTIONAL REGULATOR, ICLR FAMILY"/>
    <property type="match status" value="1"/>
</dbReference>
<evidence type="ECO:0000313" key="7">
    <source>
        <dbReference type="Proteomes" id="UP000230407"/>
    </source>
</evidence>
<dbReference type="InterPro" id="IPR036390">
    <property type="entry name" value="WH_DNA-bd_sf"/>
</dbReference>
<protein>
    <submittedName>
        <fullName evidence="6">IclR family transcriptional regulator</fullName>
    </submittedName>
</protein>
<dbReference type="InterPro" id="IPR050707">
    <property type="entry name" value="HTH_MetabolicPath_Reg"/>
</dbReference>
<feature type="region of interest" description="Disordered" evidence="4">
    <location>
        <begin position="1"/>
        <end position="25"/>
    </location>
</feature>
<evidence type="ECO:0000259" key="5">
    <source>
        <dbReference type="PROSITE" id="PS51078"/>
    </source>
</evidence>
<keyword evidence="7" id="KW-1185">Reference proteome</keyword>
<dbReference type="SUPFAM" id="SSF46785">
    <property type="entry name" value="Winged helix' DNA-binding domain"/>
    <property type="match status" value="1"/>
</dbReference>
<dbReference type="Gene3D" id="3.30.450.40">
    <property type="match status" value="1"/>
</dbReference>
<dbReference type="InterPro" id="IPR005471">
    <property type="entry name" value="Tscrpt_reg_IclR_N"/>
</dbReference>